<dbReference type="SUPFAM" id="SSF56281">
    <property type="entry name" value="Metallo-hydrolase/oxidoreductase"/>
    <property type="match status" value="1"/>
</dbReference>
<dbReference type="CDD" id="cd07713">
    <property type="entry name" value="DHPS-like_MBL-fold"/>
    <property type="match status" value="1"/>
</dbReference>
<evidence type="ECO:0000313" key="3">
    <source>
        <dbReference type="Proteomes" id="UP000824065"/>
    </source>
</evidence>
<organism evidence="2 3">
    <name type="scientific">Candidatus Faecalibacterium gallistercoris</name>
    <dbReference type="NCBI Taxonomy" id="2838579"/>
    <lineage>
        <taxon>Bacteria</taxon>
        <taxon>Bacillati</taxon>
        <taxon>Bacillota</taxon>
        <taxon>Clostridia</taxon>
        <taxon>Eubacteriales</taxon>
        <taxon>Oscillospiraceae</taxon>
        <taxon>Faecalibacterium</taxon>
    </lineage>
</organism>
<protein>
    <submittedName>
        <fullName evidence="2">MBL fold metallo-hydrolase</fullName>
    </submittedName>
</protein>
<dbReference type="InterPro" id="IPR036866">
    <property type="entry name" value="RibonucZ/Hydroxyglut_hydro"/>
</dbReference>
<reference evidence="2" key="1">
    <citation type="journal article" date="2021" name="PeerJ">
        <title>Extensive microbial diversity within the chicken gut microbiome revealed by metagenomics and culture.</title>
        <authorList>
            <person name="Gilroy R."/>
            <person name="Ravi A."/>
            <person name="Getino M."/>
            <person name="Pursley I."/>
            <person name="Horton D.L."/>
            <person name="Alikhan N.F."/>
            <person name="Baker D."/>
            <person name="Gharbi K."/>
            <person name="Hall N."/>
            <person name="Watson M."/>
            <person name="Adriaenssens E.M."/>
            <person name="Foster-Nyarko E."/>
            <person name="Jarju S."/>
            <person name="Secka A."/>
            <person name="Antonio M."/>
            <person name="Oren A."/>
            <person name="Chaudhuri R.R."/>
            <person name="La Ragione R."/>
            <person name="Hildebrand F."/>
            <person name="Pallen M.J."/>
        </authorList>
    </citation>
    <scope>NUCLEOTIDE SEQUENCE</scope>
    <source>
        <strain evidence="2">ChiBcec16-3735</strain>
    </source>
</reference>
<dbReference type="InterPro" id="IPR001279">
    <property type="entry name" value="Metallo-B-lactamas"/>
</dbReference>
<reference evidence="2" key="2">
    <citation type="submission" date="2021-04" db="EMBL/GenBank/DDBJ databases">
        <authorList>
            <person name="Gilroy R."/>
        </authorList>
    </citation>
    <scope>NUCLEOTIDE SEQUENCE</scope>
    <source>
        <strain evidence="2">ChiBcec16-3735</strain>
    </source>
</reference>
<dbReference type="InterPro" id="IPR052926">
    <property type="entry name" value="Metallo-beta-lactamase_dom"/>
</dbReference>
<dbReference type="EMBL" id="DXBJ01000005">
    <property type="protein sequence ID" value="HIZ57049.1"/>
    <property type="molecule type" value="Genomic_DNA"/>
</dbReference>
<dbReference type="SMART" id="SM00849">
    <property type="entry name" value="Lactamase_B"/>
    <property type="match status" value="1"/>
</dbReference>
<evidence type="ECO:0000259" key="1">
    <source>
        <dbReference type="SMART" id="SM00849"/>
    </source>
</evidence>
<comment type="caution">
    <text evidence="2">The sequence shown here is derived from an EMBL/GenBank/DDBJ whole genome shotgun (WGS) entry which is preliminary data.</text>
</comment>
<dbReference type="Proteomes" id="UP000824065">
    <property type="component" value="Unassembled WGS sequence"/>
</dbReference>
<gene>
    <name evidence="2" type="ORF">H9725_00440</name>
</gene>
<sequence length="263" mass="28987">MKITALVENTVSGQRAEQLGLGREHGLSLYIEACGHRILFDMGQSGLFARNAAALGVDLAAVDLAVLSHGHYDHGGGLARFLELNGAAPVYLNEHAFEPHYHGSERYIGLDTALAGSPRLWFTGDEAELAPGLTLFTCNGRPRRHDLGSFGLTVLRDGAFRPEDFCHEHYLLIREAGRRVLISGCSHKGILNIVDWFRPDVLVGGFHFNSLPLDDTLAAYARELESSPTVFYTCHCTGRDQYAFMARSMSRLHYLSTGQTIQL</sequence>
<dbReference type="PANTHER" id="PTHR13754:SF13">
    <property type="entry name" value="METALLO-BETA-LACTAMASE SUPERFAMILY PROTEIN (AFU_ORTHOLOGUE AFUA_3G07630)"/>
    <property type="match status" value="1"/>
</dbReference>
<accession>A0A9D2FDC7</accession>
<dbReference type="GO" id="GO:0016740">
    <property type="term" value="F:transferase activity"/>
    <property type="evidence" value="ECO:0007669"/>
    <property type="project" value="TreeGrafter"/>
</dbReference>
<dbReference type="Gene3D" id="3.60.15.10">
    <property type="entry name" value="Ribonuclease Z/Hydroxyacylglutathione hydrolase-like"/>
    <property type="match status" value="1"/>
</dbReference>
<dbReference type="Pfam" id="PF00753">
    <property type="entry name" value="Lactamase_B"/>
    <property type="match status" value="1"/>
</dbReference>
<evidence type="ECO:0000313" key="2">
    <source>
        <dbReference type="EMBL" id="HIZ57049.1"/>
    </source>
</evidence>
<name>A0A9D2FDC7_9FIRM</name>
<dbReference type="InterPro" id="IPR041712">
    <property type="entry name" value="DHPS-like_MBL-fold"/>
</dbReference>
<feature type="domain" description="Metallo-beta-lactamase" evidence="1">
    <location>
        <begin position="25"/>
        <end position="235"/>
    </location>
</feature>
<proteinExistence type="predicted"/>
<dbReference type="AlphaFoldDB" id="A0A9D2FDC7"/>
<dbReference type="PANTHER" id="PTHR13754">
    <property type="entry name" value="METALLO-BETA-LACTAMASE SUPERFAMILY PROTEIN"/>
    <property type="match status" value="1"/>
</dbReference>